<evidence type="ECO:0000256" key="1">
    <source>
        <dbReference type="SAM" id="SignalP"/>
    </source>
</evidence>
<proteinExistence type="predicted"/>
<keyword evidence="3" id="KW-1185">Reference proteome</keyword>
<dbReference type="EMBL" id="MVBO01000003">
    <property type="protein sequence ID" value="OZJ06596.1"/>
    <property type="molecule type" value="Genomic_DNA"/>
</dbReference>
<feature type="chain" id="PRO_5013260958" evidence="1">
    <location>
        <begin position="24"/>
        <end position="226"/>
    </location>
</feature>
<name>A0A261Y7J2_9FUNG</name>
<organism evidence="2 3">
    <name type="scientific">Bifiguratus adelaidae</name>
    <dbReference type="NCBI Taxonomy" id="1938954"/>
    <lineage>
        <taxon>Eukaryota</taxon>
        <taxon>Fungi</taxon>
        <taxon>Fungi incertae sedis</taxon>
        <taxon>Mucoromycota</taxon>
        <taxon>Mucoromycotina</taxon>
        <taxon>Endogonomycetes</taxon>
        <taxon>Endogonales</taxon>
        <taxon>Endogonales incertae sedis</taxon>
        <taxon>Bifiguratus</taxon>
    </lineage>
</organism>
<sequence>MKSAILIALVAMTMIICFNLVDAAANPDMGRDCKNCQAYENKTISEFQGLIVDLDIEAKLKAKIDASLKANLEVEAEILNVITVDVDAQAKVIADIDAKVEATIAARVQEIKEQISGICTRTIRKYCRIADDSCYRKHTKDIILEIEALIADLQASVAVKLKADLDLDIDAVIKANVDADILGAVIVKITGDVKVKADIQAAIEAVVKAKLNLDVDALVIILLAIL</sequence>
<comment type="caution">
    <text evidence="2">The sequence shown here is derived from an EMBL/GenBank/DDBJ whole genome shotgun (WGS) entry which is preliminary data.</text>
</comment>
<reference evidence="2 3" key="1">
    <citation type="journal article" date="2017" name="Mycologia">
        <title>Bifiguratus adelaidae, gen. et sp. nov., a new member of Mucoromycotina in endophytic and soil-dwelling habitats.</title>
        <authorList>
            <person name="Torres-Cruz T.J."/>
            <person name="Billingsley Tobias T.L."/>
            <person name="Almatruk M."/>
            <person name="Hesse C."/>
            <person name="Kuske C.R."/>
            <person name="Desiro A."/>
            <person name="Benucci G.M."/>
            <person name="Bonito G."/>
            <person name="Stajich J.E."/>
            <person name="Dunlap C."/>
            <person name="Arnold A.E."/>
            <person name="Porras-Alfaro A."/>
        </authorList>
    </citation>
    <scope>NUCLEOTIDE SEQUENCE [LARGE SCALE GENOMIC DNA]</scope>
    <source>
        <strain evidence="2 3">AZ0501</strain>
    </source>
</reference>
<keyword evidence="1" id="KW-0732">Signal</keyword>
<dbReference type="Proteomes" id="UP000242875">
    <property type="component" value="Unassembled WGS sequence"/>
</dbReference>
<dbReference type="AlphaFoldDB" id="A0A261Y7J2"/>
<gene>
    <name evidence="2" type="ORF">BZG36_00642</name>
</gene>
<feature type="signal peptide" evidence="1">
    <location>
        <begin position="1"/>
        <end position="23"/>
    </location>
</feature>
<protein>
    <submittedName>
        <fullName evidence="2">Uncharacterized protein</fullName>
    </submittedName>
</protein>
<evidence type="ECO:0000313" key="2">
    <source>
        <dbReference type="EMBL" id="OZJ06596.1"/>
    </source>
</evidence>
<accession>A0A261Y7J2</accession>
<evidence type="ECO:0000313" key="3">
    <source>
        <dbReference type="Proteomes" id="UP000242875"/>
    </source>
</evidence>